<dbReference type="Pfam" id="PF14907">
    <property type="entry name" value="NTP_transf_5"/>
    <property type="match status" value="1"/>
</dbReference>
<organism evidence="2 3">
    <name type="scientific">Egibacter rhizosphaerae</name>
    <dbReference type="NCBI Taxonomy" id="1670831"/>
    <lineage>
        <taxon>Bacteria</taxon>
        <taxon>Bacillati</taxon>
        <taxon>Actinomycetota</taxon>
        <taxon>Nitriliruptoria</taxon>
        <taxon>Egibacterales</taxon>
        <taxon>Egibacteraceae</taxon>
        <taxon>Egibacter</taxon>
    </lineage>
</organism>
<dbReference type="AlphaFoldDB" id="A0A411YGI1"/>
<feature type="compositionally biased region" description="Basic and acidic residues" evidence="1">
    <location>
        <begin position="364"/>
        <end position="374"/>
    </location>
</feature>
<evidence type="ECO:0000313" key="3">
    <source>
        <dbReference type="Proteomes" id="UP000291469"/>
    </source>
</evidence>
<dbReference type="OrthoDB" id="3611766at2"/>
<dbReference type="Proteomes" id="UP000291469">
    <property type="component" value="Chromosome"/>
</dbReference>
<dbReference type="InterPro" id="IPR039498">
    <property type="entry name" value="NTP_transf_5"/>
</dbReference>
<name>A0A411YGI1_9ACTN</name>
<dbReference type="RefSeq" id="WP_131155274.1">
    <property type="nucleotide sequence ID" value="NZ_CP036402.1"/>
</dbReference>
<evidence type="ECO:0000313" key="2">
    <source>
        <dbReference type="EMBL" id="QBI20277.1"/>
    </source>
</evidence>
<protein>
    <recommendedName>
        <fullName evidence="4">Nucleotidyltransferase family protein</fullName>
    </recommendedName>
</protein>
<gene>
    <name evidence="2" type="ORF">ER308_12335</name>
</gene>
<dbReference type="EMBL" id="CP036402">
    <property type="protein sequence ID" value="QBI20277.1"/>
    <property type="molecule type" value="Genomic_DNA"/>
</dbReference>
<keyword evidence="3" id="KW-1185">Reference proteome</keyword>
<proteinExistence type="predicted"/>
<dbReference type="KEGG" id="erz:ER308_12335"/>
<reference evidence="2 3" key="1">
    <citation type="submission" date="2019-01" db="EMBL/GenBank/DDBJ databases">
        <title>Egibacter rhizosphaerae EGI 80759T.</title>
        <authorList>
            <person name="Chen D.-D."/>
            <person name="Tian Y."/>
            <person name="Jiao J.-Y."/>
            <person name="Zhang X.-T."/>
            <person name="Zhang Y.-G."/>
            <person name="Zhang Y."/>
            <person name="Xiao M."/>
            <person name="Shu W.-S."/>
            <person name="Li W.-J."/>
        </authorList>
    </citation>
    <scope>NUCLEOTIDE SEQUENCE [LARGE SCALE GENOMIC DNA]</scope>
    <source>
        <strain evidence="2 3">EGI 80759</strain>
    </source>
</reference>
<evidence type="ECO:0008006" key="4">
    <source>
        <dbReference type="Google" id="ProtNLM"/>
    </source>
</evidence>
<feature type="region of interest" description="Disordered" evidence="1">
    <location>
        <begin position="313"/>
        <end position="378"/>
    </location>
</feature>
<evidence type="ECO:0000256" key="1">
    <source>
        <dbReference type="SAM" id="MobiDB-lite"/>
    </source>
</evidence>
<sequence length="406" mass="43916">MALNRTIARLLRASVARPGVGPSIDDVLTFASPAELEGLAEAAFFHGVGGYVYRAVGDRDELPHLERERLKLTMDRTVVTHLRALSDLRTVMTAFEQASIPWLAIKGPVLGEPVHGRVDLRAYGDLDLVVPGAGLGDALDTLEAHGAEVRDRNWTLIRDSLKGEVHVRLPSGLTGDVHWHLINDNAVRKQFRVPMADLFSRMRTVPVGGIEVPTLGAADTIVYVAMHAVMSGGHRLVWLKDLERLLENPLASATEIGETARRWRAGLVLATALQRVDRSIGCPPAARTLRTRGVGPRMWLRLSSAAFAAAPAEAEDGGPSWGRLLSRATRGSGTASGAELARKAVAHWRGRSEAEDEAPTARLPVDHPGSDRYESGGAAAQEAFLRRVAQHSMESEPQKAISTADR</sequence>
<accession>A0A411YGI1</accession>